<evidence type="ECO:0000313" key="1">
    <source>
        <dbReference type="EMBL" id="GCA66218.1"/>
    </source>
</evidence>
<reference evidence="2" key="1">
    <citation type="submission" date="2018-09" db="EMBL/GenBank/DDBJ databases">
        <title>Draft Genome Sequence of Mediterraneibacter sp. KCTC 15684.</title>
        <authorList>
            <person name="Kim J.S."/>
            <person name="Han K.I."/>
            <person name="Suh M.K."/>
            <person name="Lee K.C."/>
            <person name="Eom M.K."/>
            <person name="Lee J.H."/>
            <person name="Park S.H."/>
            <person name="Kang S.W."/>
            <person name="Park J.E."/>
            <person name="Oh B.S."/>
            <person name="Yu S.Y."/>
            <person name="Choi S.H."/>
            <person name="Lee D.H."/>
            <person name="Yoon H."/>
            <person name="Kim B."/>
            <person name="Yang S.J."/>
            <person name="Lee J.S."/>
        </authorList>
    </citation>
    <scope>NUCLEOTIDE SEQUENCE [LARGE SCALE GENOMIC DNA]</scope>
    <source>
        <strain evidence="2">KCTC 15684</strain>
    </source>
</reference>
<dbReference type="AlphaFoldDB" id="A0A391P5X2"/>
<keyword evidence="2" id="KW-1185">Reference proteome</keyword>
<proteinExistence type="predicted"/>
<evidence type="ECO:0000313" key="2">
    <source>
        <dbReference type="Proteomes" id="UP000265643"/>
    </source>
</evidence>
<dbReference type="Proteomes" id="UP000265643">
    <property type="component" value="Unassembled WGS sequence"/>
</dbReference>
<accession>A0A391P5X2</accession>
<protein>
    <submittedName>
        <fullName evidence="1">Uncharacterized protein</fullName>
    </submittedName>
</protein>
<name>A0A391P5X2_9FIRM</name>
<gene>
    <name evidence="1" type="ORF">KGMB01110_06540</name>
</gene>
<sequence>MYPMSKDEMNYERLIKILSLYRLTLGQARQEELLEYLFNARENSCDVMLRIDDSFNNEAYSSLFMQLSKYLFPVKRFSTTMKNRIHILKFSNRMCVIAKQKLLFGY</sequence>
<dbReference type="EMBL" id="BHGK01000001">
    <property type="protein sequence ID" value="GCA66218.1"/>
    <property type="molecule type" value="Genomic_DNA"/>
</dbReference>
<comment type="caution">
    <text evidence="1">The sequence shown here is derived from an EMBL/GenBank/DDBJ whole genome shotgun (WGS) entry which is preliminary data.</text>
</comment>
<organism evidence="1 2">
    <name type="scientific">Mediterraneibacter butyricigenes</name>
    <dbReference type="NCBI Taxonomy" id="2316025"/>
    <lineage>
        <taxon>Bacteria</taxon>
        <taxon>Bacillati</taxon>
        <taxon>Bacillota</taxon>
        <taxon>Clostridia</taxon>
        <taxon>Lachnospirales</taxon>
        <taxon>Lachnospiraceae</taxon>
        <taxon>Mediterraneibacter</taxon>
    </lineage>
</organism>